<dbReference type="PANTHER" id="PTHR13164">
    <property type="entry name" value="CALICYLIN BINDING PROTEIN"/>
    <property type="match status" value="1"/>
</dbReference>
<evidence type="ECO:0008006" key="10">
    <source>
        <dbReference type="Google" id="ProtNLM"/>
    </source>
</evidence>
<sequence length="455" mass="50276">MVDIEMMDDEPQQQQDSAALSRSQERLSDAAEIEAALKHITRPSAKLHVQSLIARLRKEGEALARVAASSNGTTANEESMQVEQQPEKAPTPKPEPLRTPATSPPPTLSTSKYRSFPTYYFDAGSYNSPTVSVYIPLDNIGTHDKSKISCSFTSTSFDFIVSEFDGSSYRLLNDNLEHDIDPTKSKYTIKPHKIIIKLGKIKGEYSYDSWTQLTAKKKKDKSKKEDPAAGIMDLMKDMYDSGDDNMKKMIGETMYKQRMGQLNGKDGMGMDDLGGFGITDSLVGMCSHCGRQAKTLQKCLGTCGGDALYCNKSCQVGDWAIHKKICPVSGKGVAQPLTVEISHHKEHFFGKCPDAPVRAVCRMDGHGNSGMTLLFSDHLGMKPLIAYANVIQDCDDEEEAWETAEVLANGDYPYEAVVTVPVDPSIMKLKPEEACFNTEKYPDAYTAPSEAWDHY</sequence>
<dbReference type="GO" id="GO:0008270">
    <property type="term" value="F:zinc ion binding"/>
    <property type="evidence" value="ECO:0007669"/>
    <property type="project" value="UniProtKB-KW"/>
</dbReference>
<feature type="compositionally biased region" description="Polar residues" evidence="5">
    <location>
        <begin position="68"/>
        <end position="84"/>
    </location>
</feature>
<dbReference type="InterPro" id="IPR007052">
    <property type="entry name" value="CS_dom"/>
</dbReference>
<keyword evidence="9" id="KW-1185">Reference proteome</keyword>
<evidence type="ECO:0000313" key="9">
    <source>
        <dbReference type="Proteomes" id="UP001530400"/>
    </source>
</evidence>
<feature type="domain" description="MYND-type" evidence="6">
    <location>
        <begin position="286"/>
        <end position="326"/>
    </location>
</feature>
<dbReference type="InterPro" id="IPR002893">
    <property type="entry name" value="Znf_MYND"/>
</dbReference>
<dbReference type="InterPro" id="IPR008978">
    <property type="entry name" value="HSP20-like_chaperone"/>
</dbReference>
<accession>A0ABD3NHR7</accession>
<feature type="compositionally biased region" description="Acidic residues" evidence="5">
    <location>
        <begin position="1"/>
        <end position="11"/>
    </location>
</feature>
<dbReference type="EMBL" id="JALLPJ020001154">
    <property type="protein sequence ID" value="KAL3775442.1"/>
    <property type="molecule type" value="Genomic_DNA"/>
</dbReference>
<dbReference type="AlphaFoldDB" id="A0ABD3NHR7"/>
<evidence type="ECO:0000256" key="1">
    <source>
        <dbReference type="ARBA" id="ARBA00022723"/>
    </source>
</evidence>
<feature type="domain" description="CS" evidence="7">
    <location>
        <begin position="114"/>
        <end position="214"/>
    </location>
</feature>
<proteinExistence type="predicted"/>
<dbReference type="PROSITE" id="PS50865">
    <property type="entry name" value="ZF_MYND_2"/>
    <property type="match status" value="1"/>
</dbReference>
<evidence type="ECO:0000259" key="6">
    <source>
        <dbReference type="PROSITE" id="PS50865"/>
    </source>
</evidence>
<feature type="region of interest" description="Disordered" evidence="5">
    <location>
        <begin position="1"/>
        <end position="27"/>
    </location>
</feature>
<dbReference type="InterPro" id="IPR052289">
    <property type="entry name" value="Calcyclin-binding_UBL-bridge"/>
</dbReference>
<evidence type="ECO:0000313" key="8">
    <source>
        <dbReference type="EMBL" id="KAL3775442.1"/>
    </source>
</evidence>
<evidence type="ECO:0000259" key="7">
    <source>
        <dbReference type="PROSITE" id="PS51203"/>
    </source>
</evidence>
<evidence type="ECO:0000256" key="2">
    <source>
        <dbReference type="ARBA" id="ARBA00022771"/>
    </source>
</evidence>
<organism evidence="8 9">
    <name type="scientific">Cyclotella atomus</name>
    <dbReference type="NCBI Taxonomy" id="382360"/>
    <lineage>
        <taxon>Eukaryota</taxon>
        <taxon>Sar</taxon>
        <taxon>Stramenopiles</taxon>
        <taxon>Ochrophyta</taxon>
        <taxon>Bacillariophyta</taxon>
        <taxon>Coscinodiscophyceae</taxon>
        <taxon>Thalassiosirophycidae</taxon>
        <taxon>Stephanodiscales</taxon>
        <taxon>Stephanodiscaceae</taxon>
        <taxon>Cyclotella</taxon>
    </lineage>
</organism>
<dbReference type="PANTHER" id="PTHR13164:SF3">
    <property type="entry name" value="CALCYCLIN-BINDING PROTEIN"/>
    <property type="match status" value="1"/>
</dbReference>
<keyword evidence="2 4" id="KW-0863">Zinc-finger</keyword>
<keyword evidence="1" id="KW-0479">Metal-binding</keyword>
<dbReference type="PROSITE" id="PS51203">
    <property type="entry name" value="CS"/>
    <property type="match status" value="1"/>
</dbReference>
<dbReference type="Gene3D" id="2.60.40.790">
    <property type="match status" value="1"/>
</dbReference>
<dbReference type="SUPFAM" id="SSF49764">
    <property type="entry name" value="HSP20-like chaperones"/>
    <property type="match status" value="1"/>
</dbReference>
<feature type="region of interest" description="Disordered" evidence="5">
    <location>
        <begin position="65"/>
        <end position="109"/>
    </location>
</feature>
<dbReference type="Pfam" id="PF01753">
    <property type="entry name" value="zf-MYND"/>
    <property type="match status" value="1"/>
</dbReference>
<protein>
    <recommendedName>
        <fullName evidence="10">MYND-type domain-containing protein</fullName>
    </recommendedName>
</protein>
<comment type="caution">
    <text evidence="8">The sequence shown here is derived from an EMBL/GenBank/DDBJ whole genome shotgun (WGS) entry which is preliminary data.</text>
</comment>
<reference evidence="8 9" key="1">
    <citation type="submission" date="2024-10" db="EMBL/GenBank/DDBJ databases">
        <title>Updated reference genomes for cyclostephanoid diatoms.</title>
        <authorList>
            <person name="Roberts W.R."/>
            <person name="Alverson A.J."/>
        </authorList>
    </citation>
    <scope>NUCLEOTIDE SEQUENCE [LARGE SCALE GENOMIC DNA]</scope>
    <source>
        <strain evidence="8 9">AJA010-31</strain>
    </source>
</reference>
<keyword evidence="3" id="KW-0862">Zinc</keyword>
<dbReference type="Pfam" id="PF04969">
    <property type="entry name" value="CS"/>
    <property type="match status" value="1"/>
</dbReference>
<evidence type="ECO:0000256" key="5">
    <source>
        <dbReference type="SAM" id="MobiDB-lite"/>
    </source>
</evidence>
<name>A0ABD3NHR7_9STRA</name>
<gene>
    <name evidence="8" type="ORF">ACHAWO_000672</name>
</gene>
<dbReference type="Proteomes" id="UP001530400">
    <property type="component" value="Unassembled WGS sequence"/>
</dbReference>
<evidence type="ECO:0000256" key="4">
    <source>
        <dbReference type="PROSITE-ProRule" id="PRU00134"/>
    </source>
</evidence>
<dbReference type="SUPFAM" id="SSF144232">
    <property type="entry name" value="HIT/MYND zinc finger-like"/>
    <property type="match status" value="1"/>
</dbReference>
<dbReference type="Gene3D" id="6.10.140.2220">
    <property type="match status" value="1"/>
</dbReference>
<evidence type="ECO:0000256" key="3">
    <source>
        <dbReference type="ARBA" id="ARBA00022833"/>
    </source>
</evidence>